<evidence type="ECO:0000256" key="4">
    <source>
        <dbReference type="ARBA" id="ARBA00023136"/>
    </source>
</evidence>
<dbReference type="RefSeq" id="WP_092528738.1">
    <property type="nucleotide sequence ID" value="NZ_FNCI01000019.1"/>
</dbReference>
<evidence type="ECO:0000256" key="1">
    <source>
        <dbReference type="ARBA" id="ARBA00004236"/>
    </source>
</evidence>
<evidence type="ECO:0000256" key="5">
    <source>
        <dbReference type="SAM" id="MobiDB-lite"/>
    </source>
</evidence>
<organism evidence="8 9">
    <name type="scientific">Onishia taeanensis</name>
    <dbReference type="NCBI Taxonomy" id="284577"/>
    <lineage>
        <taxon>Bacteria</taxon>
        <taxon>Pseudomonadati</taxon>
        <taxon>Pseudomonadota</taxon>
        <taxon>Gammaproteobacteria</taxon>
        <taxon>Oceanospirillales</taxon>
        <taxon>Halomonadaceae</taxon>
        <taxon>Onishia</taxon>
    </lineage>
</organism>
<dbReference type="Gene3D" id="3.40.190.10">
    <property type="entry name" value="Periplasmic binding protein-like II"/>
    <property type="match status" value="1"/>
</dbReference>
<dbReference type="PANTHER" id="PTHR47737">
    <property type="entry name" value="GLYCINE BETAINE/PROLINE BETAINE TRANSPORT SYSTEM PERMEASE PROTEIN PROW"/>
    <property type="match status" value="1"/>
</dbReference>
<evidence type="ECO:0000256" key="3">
    <source>
        <dbReference type="ARBA" id="ARBA00022475"/>
    </source>
</evidence>
<dbReference type="Pfam" id="PF04069">
    <property type="entry name" value="OpuAC"/>
    <property type="match status" value="1"/>
</dbReference>
<protein>
    <submittedName>
        <fullName evidence="8">Glycine betaine/proline transport system substrate-binding protein</fullName>
    </submittedName>
</protein>
<evidence type="ECO:0000256" key="6">
    <source>
        <dbReference type="SAM" id="SignalP"/>
    </source>
</evidence>
<name>A0A1G7V874_9GAMM</name>
<dbReference type="GO" id="GO:0031460">
    <property type="term" value="P:glycine betaine transport"/>
    <property type="evidence" value="ECO:0007669"/>
    <property type="project" value="TreeGrafter"/>
</dbReference>
<feature type="compositionally biased region" description="Acidic residues" evidence="5">
    <location>
        <begin position="287"/>
        <end position="299"/>
    </location>
</feature>
<dbReference type="CDD" id="cd13639">
    <property type="entry name" value="PBP2_OpuAC_like"/>
    <property type="match status" value="1"/>
</dbReference>
<dbReference type="EMBL" id="FNCI01000019">
    <property type="protein sequence ID" value="SDG55549.1"/>
    <property type="molecule type" value="Genomic_DNA"/>
</dbReference>
<dbReference type="AlphaFoldDB" id="A0A1G7V874"/>
<reference evidence="8 9" key="1">
    <citation type="submission" date="2016-10" db="EMBL/GenBank/DDBJ databases">
        <authorList>
            <person name="de Groot N.N."/>
        </authorList>
    </citation>
    <scope>NUCLEOTIDE SEQUENCE [LARGE SCALE GENOMIC DNA]</scope>
    <source>
        <strain evidence="8 9">BH539</strain>
    </source>
</reference>
<feature type="domain" description="ABC-type glycine betaine transport system substrate-binding" evidence="7">
    <location>
        <begin position="25"/>
        <end position="267"/>
    </location>
</feature>
<comment type="subcellular location">
    <subcellularLocation>
        <location evidence="1">Cell membrane</location>
    </subcellularLocation>
</comment>
<accession>A0A1G7V874</accession>
<dbReference type="GO" id="GO:0043190">
    <property type="term" value="C:ATP-binding cassette (ABC) transporter complex"/>
    <property type="evidence" value="ECO:0007669"/>
    <property type="project" value="InterPro"/>
</dbReference>
<dbReference type="OrthoDB" id="9787902at2"/>
<sequence length="299" mass="31843">MQFRSLIVSAGLLLGAASPLAQADSLRLGIGEWATGQASTYVLKAVLEDAGHQVDVSSVSLAAIWQGLSVGELDAFSGAWLPVTQASYYEGVSDKVDDLGPNLTDARVGLAVPSYADATSIADLSGAGETLGQRIYGIDPGAGIMALTEQAMQAYGIEDWQLVAGSDAAMSQTLKTAISREEPVVVTAWSPHPVFADQSLRYLDDPKGIYSSDEQIHTVVRKGLAEEKPEVTAILDRFQWTLADMQGLLDANQENGDYEANARAWVDAHPELVATWLGQADDKVDGESEIESESANQDD</sequence>
<keyword evidence="2" id="KW-0813">Transport</keyword>
<dbReference type="GO" id="GO:0015871">
    <property type="term" value="P:choline transport"/>
    <property type="evidence" value="ECO:0007669"/>
    <property type="project" value="TreeGrafter"/>
</dbReference>
<feature type="region of interest" description="Disordered" evidence="5">
    <location>
        <begin position="280"/>
        <end position="299"/>
    </location>
</feature>
<feature type="chain" id="PRO_5011764173" evidence="6">
    <location>
        <begin position="24"/>
        <end position="299"/>
    </location>
</feature>
<dbReference type="Gene3D" id="3.40.190.100">
    <property type="entry name" value="Glycine betaine-binding periplasmic protein, domain 2"/>
    <property type="match status" value="1"/>
</dbReference>
<gene>
    <name evidence="8" type="ORF">SAMN05216571_11937</name>
</gene>
<evidence type="ECO:0000259" key="7">
    <source>
        <dbReference type="Pfam" id="PF04069"/>
    </source>
</evidence>
<evidence type="ECO:0000256" key="2">
    <source>
        <dbReference type="ARBA" id="ARBA00022448"/>
    </source>
</evidence>
<dbReference type="GO" id="GO:0015226">
    <property type="term" value="F:carnitine transmembrane transporter activity"/>
    <property type="evidence" value="ECO:0007669"/>
    <property type="project" value="TreeGrafter"/>
</dbReference>
<dbReference type="SUPFAM" id="SSF53850">
    <property type="entry name" value="Periplasmic binding protein-like II"/>
    <property type="match status" value="1"/>
</dbReference>
<proteinExistence type="predicted"/>
<evidence type="ECO:0000313" key="9">
    <source>
        <dbReference type="Proteomes" id="UP000198641"/>
    </source>
</evidence>
<evidence type="ECO:0000313" key="8">
    <source>
        <dbReference type="EMBL" id="SDG55549.1"/>
    </source>
</evidence>
<keyword evidence="3" id="KW-1003">Cell membrane</keyword>
<keyword evidence="6" id="KW-0732">Signal</keyword>
<keyword evidence="4" id="KW-0472">Membrane</keyword>
<keyword evidence="9" id="KW-1185">Reference proteome</keyword>
<dbReference type="GO" id="GO:0005275">
    <property type="term" value="F:amine transmembrane transporter activity"/>
    <property type="evidence" value="ECO:0007669"/>
    <property type="project" value="TreeGrafter"/>
</dbReference>
<dbReference type="STRING" id="284577.SAMN05216571_11937"/>
<dbReference type="PANTHER" id="PTHR47737:SF1">
    <property type="entry name" value="GLYCINE BETAINE_PROLINE BETAINE TRANSPORT SYSTEM PERMEASE PROTEIN PROW"/>
    <property type="match status" value="1"/>
</dbReference>
<dbReference type="Proteomes" id="UP000198641">
    <property type="component" value="Unassembled WGS sequence"/>
</dbReference>
<dbReference type="InterPro" id="IPR007210">
    <property type="entry name" value="ABC_Gly_betaine_transp_sub-bd"/>
</dbReference>
<feature type="signal peptide" evidence="6">
    <location>
        <begin position="1"/>
        <end position="23"/>
    </location>
</feature>